<keyword evidence="2" id="KW-1185">Reference proteome</keyword>
<sequence length="179" mass="21837">MQRDFDYIFELVSDFFERRHIQKGLRLINQYEVTGWEVWLQIEFSCFLTEHESQPEWWREEAIEYDYRSEKKKYFLKPDFIIRKKGWRTDSYAALELKQHRESGSCINNMVKDMVRVAKARRSELDIRSYWAIGVMERESKSEVRSKLEERIDTTNLELVDSCVEMRVIPNTQHMYLLF</sequence>
<name>A0A365TRR3_9GAMM</name>
<dbReference type="EMBL" id="QNTU01000002">
    <property type="protein sequence ID" value="RBI68672.1"/>
    <property type="molecule type" value="Genomic_DNA"/>
</dbReference>
<protein>
    <submittedName>
        <fullName evidence="1">Uncharacterized protein</fullName>
    </submittedName>
</protein>
<dbReference type="OrthoDB" id="6874078at2"/>
<accession>A0A365TRR3</accession>
<evidence type="ECO:0000313" key="2">
    <source>
        <dbReference type="Proteomes" id="UP000252204"/>
    </source>
</evidence>
<evidence type="ECO:0000313" key="1">
    <source>
        <dbReference type="EMBL" id="RBI68672.1"/>
    </source>
</evidence>
<dbReference type="AlphaFoldDB" id="A0A365TRR3"/>
<proteinExistence type="predicted"/>
<comment type="caution">
    <text evidence="1">The sequence shown here is derived from an EMBL/GenBank/DDBJ whole genome shotgun (WGS) entry which is preliminary data.</text>
</comment>
<dbReference type="Proteomes" id="UP000252204">
    <property type="component" value="Unassembled WGS sequence"/>
</dbReference>
<reference evidence="2" key="1">
    <citation type="submission" date="2018-06" db="EMBL/GenBank/DDBJ databases">
        <title>Whole genome sequencing of four bacterial strains from South Shetland trench revealing bio-synthetic gene clusters.</title>
        <authorList>
            <person name="Abdel-Mageed W.M."/>
            <person name="Lehri B."/>
            <person name="Jarmusch S."/>
            <person name="Miranda K."/>
            <person name="Goodfellow M."/>
            <person name="Jaspars M."/>
            <person name="Karlyshev A.V."/>
        </authorList>
    </citation>
    <scope>NUCLEOTIDE SEQUENCE [LARGE SCALE GENOMIC DNA]</scope>
    <source>
        <strain evidence="2">SST4</strain>
    </source>
</reference>
<organism evidence="1 2">
    <name type="scientific">Vreelandella sulfidaeris</name>
    <dbReference type="NCBI Taxonomy" id="115553"/>
    <lineage>
        <taxon>Bacteria</taxon>
        <taxon>Pseudomonadati</taxon>
        <taxon>Pseudomonadota</taxon>
        <taxon>Gammaproteobacteria</taxon>
        <taxon>Oceanospirillales</taxon>
        <taxon>Halomonadaceae</taxon>
        <taxon>Vreelandella</taxon>
    </lineage>
</organism>
<dbReference type="RefSeq" id="WP_113268642.1">
    <property type="nucleotide sequence ID" value="NZ_QNTU01000002.1"/>
</dbReference>
<gene>
    <name evidence="1" type="ORF">DQ400_04680</name>
</gene>